<feature type="compositionally biased region" description="Basic and acidic residues" evidence="2">
    <location>
        <begin position="1017"/>
        <end position="1028"/>
    </location>
</feature>
<accession>A0A5M6IDU6</accession>
<dbReference type="EMBL" id="VWPJ01000007">
    <property type="protein sequence ID" value="KAA5605895.1"/>
    <property type="molecule type" value="Genomic_DNA"/>
</dbReference>
<keyword evidence="3" id="KW-0812">Transmembrane</keyword>
<feature type="compositionally biased region" description="Gly residues" evidence="2">
    <location>
        <begin position="1004"/>
        <end position="1013"/>
    </location>
</feature>
<sequence length="1028" mass="112949">MVSTSPAGYTARPAAVHATAVRWRAVIMTVLIILIGVTACVGVVGGAFAHPDQRDTTVAAPLVLTEQEQAWIAAHPEIRMGMVGDNAPYSFFHDGAFQGFSVDLVRRVEDLTGLRITVRMGSWAQIYNEVVAGRLDAIEAMSYTETRSEHILFTEPYYLRRTMVFHNLDHPMPPLTDPEAFDGQRVGVIRDIYYAEDLAARGLNVVPYDGYRDLVAALAFDWIDAALAPELTGRFFARENGFSSVDVAGPLPLTDLVLEDFRFGVLRTEPVLRDILDKAVAAIPDSELNAMVDRWRTARPGLTLTSGPLRLLPQERALIAERPVVRVGFMPDYWPFSYLEDGRVAGFAVDVAREIAERAGMTIDPVFDTWPRLMEGLRDGRLDMISNISMTEERSRSFLFTDPYHQVPVTVFVRAGFGRYQDLSDLDGLRVGVPRAVYFQKPLEARLGADLVVPFPRTVDMMQALAEGEVDAVVASLSHGLALIRMQGLMSIEIGGEFRLNGVSTEDLRFAVTWDKPVLRGLFGRVMASIPAARWLELENRWLGPRRAVERAPMVPLSPEERAWLTERGVVRVCGGAAVDPFERTGEGGTYAGVAGDVLHVLSRRVGFAWEVVPADSRAEALANAEAGRCDLLPFVVGVPEELSGWLATRPYLRMPTVAATLLDRPFMSGMASLSGKTVSVVGYSPLRWTLEARYRDVNVVSVDTEEAGLDALRHGRVDAAIGSLPRLGYLIARQRTPEFKIAGQIPEDHTVRLALSADLEPLAAILNRLIATSDDAEMQAILDRWVSVRYERTVDRRVVWGVIAASAVLVLLALLWVRQLRRLNARLNSANAKLRELSVTDGLTGLPNRGFLENRMAETFAVCQRNRLPFAVAMIDVDHFKAVNDELGHAFGDICLRPIADRMAAHFRRGGDTVGRYGGEEFVAFSAGAGAVHQPEHLEVLRQTIAKHVVENEGTRRGVTISVGCHVARPDQDDTLAAFLAVADRNLYRAKQAGRDRVVCGPEGDGTAGAGIDGEADAREEPVADAP</sequence>
<gene>
    <name evidence="5" type="ORF">F1188_09820</name>
</gene>
<evidence type="ECO:0000259" key="4">
    <source>
        <dbReference type="PROSITE" id="PS50887"/>
    </source>
</evidence>
<feature type="region of interest" description="Disordered" evidence="2">
    <location>
        <begin position="1000"/>
        <end position="1028"/>
    </location>
</feature>
<feature type="transmembrane region" description="Helical" evidence="3">
    <location>
        <begin position="25"/>
        <end position="49"/>
    </location>
</feature>
<feature type="transmembrane region" description="Helical" evidence="3">
    <location>
        <begin position="799"/>
        <end position="818"/>
    </location>
</feature>
<comment type="caution">
    <text evidence="5">The sequence shown here is derived from an EMBL/GenBank/DDBJ whole genome shotgun (WGS) entry which is preliminary data.</text>
</comment>
<dbReference type="Pfam" id="PF00497">
    <property type="entry name" value="SBP_bac_3"/>
    <property type="match status" value="2"/>
</dbReference>
<keyword evidence="3" id="KW-1133">Transmembrane helix</keyword>
<dbReference type="Proteomes" id="UP000324065">
    <property type="component" value="Unassembled WGS sequence"/>
</dbReference>
<dbReference type="SUPFAM" id="SSF53850">
    <property type="entry name" value="Periplasmic binding protein-like II"/>
    <property type="match status" value="3"/>
</dbReference>
<dbReference type="OrthoDB" id="9812260at2"/>
<evidence type="ECO:0000256" key="3">
    <source>
        <dbReference type="SAM" id="Phobius"/>
    </source>
</evidence>
<dbReference type="InterPro" id="IPR000160">
    <property type="entry name" value="GGDEF_dom"/>
</dbReference>
<dbReference type="Pfam" id="PF00990">
    <property type="entry name" value="GGDEF"/>
    <property type="match status" value="1"/>
</dbReference>
<dbReference type="PANTHER" id="PTHR35936:SF19">
    <property type="entry name" value="AMINO-ACID-BINDING PROTEIN YXEM-RELATED"/>
    <property type="match status" value="1"/>
</dbReference>
<evidence type="ECO:0000313" key="6">
    <source>
        <dbReference type="Proteomes" id="UP000324065"/>
    </source>
</evidence>
<reference evidence="5 6" key="1">
    <citation type="submission" date="2019-09" db="EMBL/GenBank/DDBJ databases">
        <title>Genome sequence of Roseospira marina, one of the more divergent members of the non-sulfur purple photosynthetic bacterial family, the Rhodospirillaceae.</title>
        <authorList>
            <person name="Meyer T."/>
            <person name="Kyndt J."/>
        </authorList>
    </citation>
    <scope>NUCLEOTIDE SEQUENCE [LARGE SCALE GENOMIC DNA]</scope>
    <source>
        <strain evidence="5 6">DSM 15113</strain>
    </source>
</reference>
<proteinExistence type="predicted"/>
<dbReference type="SMART" id="SM00267">
    <property type="entry name" value="GGDEF"/>
    <property type="match status" value="1"/>
</dbReference>
<dbReference type="GO" id="GO:0003824">
    <property type="term" value="F:catalytic activity"/>
    <property type="evidence" value="ECO:0007669"/>
    <property type="project" value="UniProtKB-ARBA"/>
</dbReference>
<dbReference type="Gene3D" id="3.30.70.270">
    <property type="match status" value="1"/>
</dbReference>
<dbReference type="InterPro" id="IPR043128">
    <property type="entry name" value="Rev_trsase/Diguanyl_cyclase"/>
</dbReference>
<dbReference type="Gene3D" id="3.40.190.10">
    <property type="entry name" value="Periplasmic binding protein-like II"/>
    <property type="match status" value="6"/>
</dbReference>
<dbReference type="InterPro" id="IPR029787">
    <property type="entry name" value="Nucleotide_cyclase"/>
</dbReference>
<name>A0A5M6IDU6_9PROT</name>
<dbReference type="AlphaFoldDB" id="A0A5M6IDU6"/>
<dbReference type="PANTHER" id="PTHR35936">
    <property type="entry name" value="MEMBRANE-BOUND LYTIC MUREIN TRANSGLYCOSYLASE F"/>
    <property type="match status" value="1"/>
</dbReference>
<feature type="domain" description="GGDEF" evidence="4">
    <location>
        <begin position="869"/>
        <end position="1004"/>
    </location>
</feature>
<protein>
    <submittedName>
        <fullName evidence="5">Transporter substrate-binding domain-containing protein</fullName>
    </submittedName>
</protein>
<dbReference type="FunFam" id="3.30.70.270:FF:000001">
    <property type="entry name" value="Diguanylate cyclase domain protein"/>
    <property type="match status" value="1"/>
</dbReference>
<evidence type="ECO:0000256" key="2">
    <source>
        <dbReference type="SAM" id="MobiDB-lite"/>
    </source>
</evidence>
<evidence type="ECO:0000256" key="1">
    <source>
        <dbReference type="ARBA" id="ARBA00022729"/>
    </source>
</evidence>
<evidence type="ECO:0000313" key="5">
    <source>
        <dbReference type="EMBL" id="KAA5605895.1"/>
    </source>
</evidence>
<dbReference type="CDD" id="cd01007">
    <property type="entry name" value="PBP2_BvgS_HisK_like"/>
    <property type="match status" value="3"/>
</dbReference>
<dbReference type="SMART" id="SM00062">
    <property type="entry name" value="PBPb"/>
    <property type="match status" value="3"/>
</dbReference>
<organism evidence="5 6">
    <name type="scientific">Roseospira marina</name>
    <dbReference type="NCBI Taxonomy" id="140057"/>
    <lineage>
        <taxon>Bacteria</taxon>
        <taxon>Pseudomonadati</taxon>
        <taxon>Pseudomonadota</taxon>
        <taxon>Alphaproteobacteria</taxon>
        <taxon>Rhodospirillales</taxon>
        <taxon>Rhodospirillaceae</taxon>
        <taxon>Roseospira</taxon>
    </lineage>
</organism>
<keyword evidence="1" id="KW-0732">Signal</keyword>
<dbReference type="NCBIfam" id="TIGR00254">
    <property type="entry name" value="GGDEF"/>
    <property type="match status" value="1"/>
</dbReference>
<dbReference type="SUPFAM" id="SSF55073">
    <property type="entry name" value="Nucleotide cyclase"/>
    <property type="match status" value="1"/>
</dbReference>
<keyword evidence="6" id="KW-1185">Reference proteome</keyword>
<dbReference type="InterPro" id="IPR001638">
    <property type="entry name" value="Solute-binding_3/MltF_N"/>
</dbReference>
<keyword evidence="3" id="KW-0472">Membrane</keyword>
<dbReference type="CDD" id="cd01949">
    <property type="entry name" value="GGDEF"/>
    <property type="match status" value="1"/>
</dbReference>
<dbReference type="PROSITE" id="PS50887">
    <property type="entry name" value="GGDEF"/>
    <property type="match status" value="1"/>
</dbReference>